<organism evidence="2 3">
    <name type="scientific">Plasmodium yoelii 17X</name>
    <dbReference type="NCBI Taxonomy" id="1323249"/>
    <lineage>
        <taxon>Eukaryota</taxon>
        <taxon>Sar</taxon>
        <taxon>Alveolata</taxon>
        <taxon>Apicomplexa</taxon>
        <taxon>Aconoidasida</taxon>
        <taxon>Haemosporida</taxon>
        <taxon>Plasmodiidae</taxon>
        <taxon>Plasmodium</taxon>
        <taxon>Plasmodium (Vinckeia)</taxon>
    </lineage>
</organism>
<feature type="region of interest" description="Disordered" evidence="1">
    <location>
        <begin position="2499"/>
        <end position="2519"/>
    </location>
</feature>
<feature type="region of interest" description="Disordered" evidence="1">
    <location>
        <begin position="2143"/>
        <end position="2176"/>
    </location>
</feature>
<feature type="compositionally biased region" description="Low complexity" evidence="1">
    <location>
        <begin position="390"/>
        <end position="405"/>
    </location>
</feature>
<proteinExistence type="predicted"/>
<evidence type="ECO:0000256" key="1">
    <source>
        <dbReference type="SAM" id="MobiDB-lite"/>
    </source>
</evidence>
<feature type="compositionally biased region" description="Low complexity" evidence="1">
    <location>
        <begin position="1436"/>
        <end position="1445"/>
    </location>
</feature>
<feature type="region of interest" description="Disordered" evidence="1">
    <location>
        <begin position="2329"/>
        <end position="2366"/>
    </location>
</feature>
<dbReference type="OrthoDB" id="372793at2759"/>
<feature type="compositionally biased region" description="Basic and acidic residues" evidence="1">
    <location>
        <begin position="2591"/>
        <end position="2608"/>
    </location>
</feature>
<feature type="compositionally biased region" description="Low complexity" evidence="1">
    <location>
        <begin position="2567"/>
        <end position="2579"/>
    </location>
</feature>
<dbReference type="EMBL" id="KI635736">
    <property type="protein sequence ID" value="ETB61472.1"/>
    <property type="molecule type" value="Genomic_DNA"/>
</dbReference>
<feature type="compositionally biased region" description="Polar residues" evidence="1">
    <location>
        <begin position="1416"/>
        <end position="1426"/>
    </location>
</feature>
<feature type="region of interest" description="Disordered" evidence="1">
    <location>
        <begin position="1226"/>
        <end position="1271"/>
    </location>
</feature>
<reference evidence="2 3" key="1">
    <citation type="submission" date="2013-11" db="EMBL/GenBank/DDBJ databases">
        <title>The Genome Sequence of Plasmodium yoelii 17X.</title>
        <authorList>
            <consortium name="The Broad Institute Genomics Platform"/>
            <consortium name="The Broad Institute Genome Sequencing Center for Infectious Disease"/>
            <person name="Neafsey D."/>
            <person name="Adams J."/>
            <person name="Walker B."/>
            <person name="Young S.K."/>
            <person name="Zeng Q."/>
            <person name="Gargeya S."/>
            <person name="Fitzgerald M."/>
            <person name="Haas B."/>
            <person name="Abouelleil A."/>
            <person name="Alvarado L."/>
            <person name="Chapman S.B."/>
            <person name="Gainer-Dewar J."/>
            <person name="Goldberg J."/>
            <person name="Griggs A."/>
            <person name="Gujja S."/>
            <person name="Hansen M."/>
            <person name="Howarth C."/>
            <person name="Imamovic A."/>
            <person name="Ireland A."/>
            <person name="Larimer J."/>
            <person name="McCowan C."/>
            <person name="Murphy C."/>
            <person name="Pearson M."/>
            <person name="Poon T.W."/>
            <person name="Priest M."/>
            <person name="Roberts A."/>
            <person name="Saif S."/>
            <person name="Shea T."/>
            <person name="Sykes S."/>
            <person name="Wortman J."/>
            <person name="Nusbaum C."/>
            <person name="Birren B."/>
        </authorList>
    </citation>
    <scope>NUCLEOTIDE SEQUENCE [LARGE SCALE GENOMIC DNA]</scope>
    <source>
        <strain evidence="2 3">17X</strain>
    </source>
</reference>
<feature type="compositionally biased region" description="Low complexity" evidence="1">
    <location>
        <begin position="174"/>
        <end position="190"/>
    </location>
</feature>
<dbReference type="Proteomes" id="UP000018538">
    <property type="component" value="Unassembled WGS sequence"/>
</dbReference>
<protein>
    <submittedName>
        <fullName evidence="2">Uncharacterized protein</fullName>
    </submittedName>
</protein>
<evidence type="ECO:0000313" key="2">
    <source>
        <dbReference type="EMBL" id="ETB61472.1"/>
    </source>
</evidence>
<evidence type="ECO:0000313" key="3">
    <source>
        <dbReference type="Proteomes" id="UP000018538"/>
    </source>
</evidence>
<feature type="region of interest" description="Disordered" evidence="1">
    <location>
        <begin position="826"/>
        <end position="853"/>
    </location>
</feature>
<feature type="compositionally biased region" description="Low complexity" evidence="1">
    <location>
        <begin position="2344"/>
        <end position="2366"/>
    </location>
</feature>
<feature type="region of interest" description="Disordered" evidence="1">
    <location>
        <begin position="1416"/>
        <end position="1445"/>
    </location>
</feature>
<gene>
    <name evidence="2" type="ORF">YYC_01365</name>
</gene>
<feature type="compositionally biased region" description="Basic and acidic residues" evidence="1">
    <location>
        <begin position="2151"/>
        <end position="2160"/>
    </location>
</feature>
<feature type="compositionally biased region" description="Basic residues" evidence="1">
    <location>
        <begin position="2580"/>
        <end position="2590"/>
    </location>
</feature>
<feature type="compositionally biased region" description="Basic residues" evidence="1">
    <location>
        <begin position="1226"/>
        <end position="1235"/>
    </location>
</feature>
<sequence length="3020" mass="349934">MDADKNQNNAYSLYNKNIENLKTNQNKKNNLIVNIPNASNINNNINNKLSNNNNNNFEMRYGTNSDLSDAYNNIEMINNKVGELKYNNKSYENLKYNRNDALYNEYNYADQEISIENINSLENLHINNDIYLRKYIDLKDNNLLRNYNNLLSKESLEKYNVNYIFDNNDGNNTGSSNSVTNSNSGNNNLKFNDKNNNNEREINYYSTENFSNIPQNIIYRDINNDCILHSEINYEQLNKLCYENSNNNIENNNAIKNPEGKDNTNLSNNLNTILSDIKQKKNFDFAHSSYYNNLNENNGENLKYPHIDSYNIKDTHDEKMNDCIINIEHVNDNFNTNNNIKNSDIENYDVNMKLGSGTNYEDTMKIENINGINSMNNINQMKEYDSNEQINNIDSNNSDDNNNNNDNDKKKNEDNKLNEDKIFQHDASKEDYLNYLENKGDLQNLNNENYFNIDYYNQSGLYNNSIENITQDKFPEKLNNITQLHDINHATNGMNLNIGNLINNNNNNNNSNINADEERSIINNDNFNDKIDIHENYNKYGGYVYKTCYSLIDNKLLNPDLYYSNSNDIKNNSLNTKDTNIIYKDKIDGIANISVIPDNTDQLETLNGININNKYSENEINMGINNYNNDEDNSTINHNNSDGNSSTTVAISSICDNDNAKEKNMNIEYNNLNNGNSEIVDDENICNINNEQTKIYPLSINLNNTHYIETNNNMAEYDSNNKLYKFSQFYKKIYIYNDEKENLMNIYNTFPNNISSDDKDSISVKCNDFNNIHCNPDLSKDNNSDNNNETFIKHMYVLSGNINILSNNEVQENNEHIQGSEMITNCIPQNENTGNIDKTSDSDNNNDNNTYSDDYDTEIEEMRLKKKEFKKMILNNESEFTTINENDELYKTVLYFEKKNKKILKMRKALRRKRKLKILMNEKNDNDDNINDPAKTIQPNIQNDEIPQWENNLMDKNGLHVENEENIDKSIKEIKKNMCVKQTYANNISENYKNDDSNNNINDISNSNSGMYPSYIIRTEKNDTEYIMPINNEIGKNEFYQNNEYIPNEALNGINMNYDQHEKEGCDFSHILKNNNNSNGSNNNDNILLNSCLNNIDDKNIENENYSNKGNNSINNYSSTNMNTINNNGNFENKNENLKESSFSNSNINKDIELCTYGIKRENTFSISGMNFQSNSNEVSNYMNSNNNNISNQLNGTDNQILRIKSEEILNNGEIEITKLNIEKKKPGRRRVREKKTKDQNDGNLIHDNQVGSNQVDVAIDGGSNEPKNGTIRKRRTRKNKNNNNIISNGFGIDSVENNGLNFEINNEINLQANNNNNEVILNAEYNNNTLNNCIHVKHELTNDHLNENNLITNPMLIYNGSNINGPELDQGLSNNINMDNIVPYENNIMINGDVNNNFINENMPTKRKKNVTRLNSTNQRTSNTPKRLIKREPNKSSNKNSNTNVNIEHENTIMCTEYLIKTDGIKIENFTNEDELRNQNSNIVKAEIKTKKQKKNLNVNILVKKEKSKKLVEKKVKVKICLEDYYKHSKEIYNNIDTLAKIDDSNIPSIEDGNFSGNLTDLLTKKENLICSNCLYAYKIQIAPKKNEKYNENNIPSKLNKVSFDDCSEEKDDIIIPMDENINKMGINTNGYTNDYTNDYPHIDYSVNKNDKIGNDDNNDETCNKTVNEYPKHGNYLDINTFNEIIDKNMAQENEYKITFYCLCGYNKYIYHNDEWKQVINCYYDEKNELKPKAPHIFCTKCKELLVTNRFLDKDKTKIIMVCDCGSRNYDRADSFWSRRGNIKQRKAPQILCEECNSKMWVHTWLDDIGSKVKLLCKCGFKNFLKKNNNWVRSPRWKKPVPLIICNSCQQKMYMSQWLSNDGTKVKMKCECGWKTLIKEGDTWVRSEWSKKLLCLKLVKNPDLLQKKYHAHLKKKNKPYDGNELLYFDENNNSKECNNNDEINPSLACDPMMKNNQDIFVTDIDNCTNANNNNDNNNNSSMIDNHTLSYSHNDIVNIRGSGSIIGSEINNSNNIFQQNGQFLNNGIINHSIDIINNDSGFQVEIEENHKQNNMTINNSYDNIILENNKNNNSSNHINKDTNAGYNSIQNPVNNYLNCKTNYSNNNNSDVVFLEQNQDYYLSNNKDEANIALSEYNTGANNKKKNMALHENYKTNEPKKKNNKRKANNNNDNNKYWENENVDMIISNDNNTKKNQGTLLYKQNCKKKKNTGLKGKVNNPENILVGPSVPLDSVGSTIVSNPVGRECSLIYDENASNVQRFKSQQSSNNDILNRNISTNDNINNRQDMLEQSNDNSYGFYNIERPIDENNLNNNFNKIYCDNTNVNTINNNSTNDSNDNHRNNGEGNNNNSNTSGNNNDTNDNNSNGSTCYYVNNYYDHQNYEKSYFNHPYVISHFNENTFNNNNEINSNSTHDAYNNILNTTFNRTNNNFDMNYNTNLPPHHIDDKKYLGIESNEDLISTELDYDKKKYLLEQIEKLNFNISENDISNFLENSLIENLNGQTNDDKNKKEKMKKKMDSNDINVNYQNEVVQTNMNKNELYNENGDIMEYAKNITNIFANDKDKNDTNVTNKNDNTTNNNKKKNKGRNSKKRENTSKNENKGNVENDKTSSSSIVNENILVNSEQCTDGNDYLKKNEVDHNKNDFKDYFQFASSHNENPQYIESEYCNESTNLYNSILNLQAITEKLKNENSTSFKSHMSDVAQEKNNMDELFCAYNFNSDSEEKQCTHEVKYKINDFLTICTNCHEYINNNMDCNKIISSNVLPDSSDNSICKMNIHENDSEYKNMNNYDHIIKNKKNMNSYHDEHIYNSLKMDNNYSINFLDHQNICDTNYLGNNNCKNGNRNTTISNNNTKNCINNDSENASQCYNTSPNDATTPTNGKGSNDHIHIIENVEEFNHLYNQYCEYYLNNNTIDDNQIKTNYITNLFFQYQNDYAQNIDKCINNQMSPLESDKLYFTEENKYISDSTKYMSGEINSNEKIAYDEKNSNNNNSDDNYQDNYENYIETECNTNVCYNIIHT</sequence>
<feature type="region of interest" description="Disordered" evidence="1">
    <location>
        <begin position="2561"/>
        <end position="2617"/>
    </location>
</feature>
<feature type="region of interest" description="Disordered" evidence="1">
    <location>
        <begin position="174"/>
        <end position="196"/>
    </location>
</feature>
<feature type="region of interest" description="Disordered" evidence="1">
    <location>
        <begin position="390"/>
        <end position="419"/>
    </location>
</feature>
<keyword evidence="3" id="KW-1185">Reference proteome</keyword>
<feature type="compositionally biased region" description="Low complexity" evidence="1">
    <location>
        <begin position="842"/>
        <end position="852"/>
    </location>
</feature>
<name>V7PRU2_PLAYE</name>
<feature type="compositionally biased region" description="Polar residues" evidence="1">
    <location>
        <begin position="826"/>
        <end position="837"/>
    </location>
</feature>
<feature type="compositionally biased region" description="Basic and acidic residues" evidence="1">
    <location>
        <begin position="406"/>
        <end position="419"/>
    </location>
</feature>
<accession>V7PRU2</accession>